<feature type="region of interest" description="Disordered" evidence="2">
    <location>
        <begin position="1309"/>
        <end position="1346"/>
    </location>
</feature>
<dbReference type="InterPro" id="IPR000571">
    <property type="entry name" value="Znf_CCCH"/>
</dbReference>
<sequence>MPPHVLSNVFKTRTKRPSMSMDTLKDLSKALNATAYKNMMVRQEPDIETATWSETEEEVNKGARCKADLRTPRKMNRSEQSRVQREAPDLERWRGELAELITEARLPLAIQAQQCRGPQKLVAAALGGMRAATIRQRISGENSVLSVLAWLNWHGRPTWASCWTTCKNELLNPVLNKFVKQSKMDLEGGAPATKKAPLLPIKLIGALELLVVDVSQQRYMSVDLLSTSMRQPERNFVGPWSIESSADEYLRTSQQVLTGLQEQLVEALRGPDRWGLRGAGLDDLAQHIVNKGGNTAMAEMQRRLLLLDPAFAPGLGVQPVFSEPVDTLPPTAEEALDPDQVASPYFVTVVGSKCLRRLHRKKGCGVSAIHVQASEDVWCMFMGVPRAHVILRLWVLGPSSHVCAQQASVLTPRKKYKEGFDTLLFARLDETTAGVRAALKQMGLDAEASLPIRKEGRLRDKEAPSKSLVASKLEQLEDGAPVPEDLREATSLAQVVLLVLRAKEEQLVPGQFVVAMAQLCDNQGCDVHLSYCDSGSALSALNMLVCCFIFKQGIAQYLSCIVETHVAKIDVTRPSDCAVVQLVVKLPMSRWTFFLVLLLGISTGDAHKAPLEHLRANLKGPLAAVCLAGVLRCAAVRPRLPKKNAGFLERGWMVGGRSIGACFAVAFGVDEFAQVKSGPGKRSFAMRRSPELLRFWIRSFGFEHFSLYLSCIVETHVAKIDVTRPSECAVVQLVVKLPMSRWTFFLVLLLGISTGDAHKAPLEHLRANLKGFLEWGWMVGGRSIGACFAVAFGVDEFAQVKSGPGKRSFAFREGCDVHLSYCDSGSALSALNMLVCCFIFKQGIAQYLGCIAETHVAKIDVTRPSDCAVVQLVVKLPMSRWTFFLVLLLGISTGDAHKAPPEHLRANLKGPLTAVCLAGVLRCAAVRPRLPKKNAGFLERGWMVGGRSIGACFAVAFGVDEFAQVKSGPGKRSFAFREGCDVHLSYCDSGSALSALNMLVCCFIFKQGIAQYLSCIVETHVAKIDVTRPSECAVVQLVVKLPMSRWTFFLVLLLGISTGDAHKAPLEHLRANLKGPLTAVCLAGVLRSAAVRPRLPKKNAGFLERGWMVGGRSIGACFAVAFGVDEFAQVKSGPGKRSFAFREGCDVHLSYCDSGSALSALNMLVCCFIFKQGIAQYQGVLACVIVAAASCLDPAGNLAPRSDIALLLRVWESARTQLSVQEKNRQESKLGMQQRIVQPSDYATMRSAVEAKHGRLKDREAPSKGMIASKLEQVEDGAPIAEDLREVTSFADSEVEAYNGIIDPSMGFLRIRPGKTTTTPPSTPEELRLRHRRPSSSKEASDYRGRSTANKIVTTQLIALTWPWERRPLGCSAILSLGLRYIPIENAEERQKKELEQKETWSRELFKELKRIDAPALMHLEHCVDQKHLHLALAGKTRHNTLKRYIKTWRSFLQWLTAVRGSVASPEIGDLVEYLFTRYEEPCGATVPPLIVKAVVWLERIADIDPRERIGDSQVVCSVRDYLVEMLSKDKPPTQRAPRYPLVMMEAFEHVVEDDSQRIGFRLVAWVKLVKLWATLRWDDVQKIIPKELKFYGGRMTTILRTTKTTGPSKRVQELPVCKDEFIIHPLLAPFWTEHSERATLPTGLALLRAQREERDMLGRWKPDGSDTYVRMYNGVIARLQLQFAKTARAQERHKVLDERDIVESAMSWISERCENLPEEGIDRILQHFEESLASPILADWTEIGDTEHVETVHEETLTGFADTECKAADSSNVTKEKREPMFVVVNNGKKCKRLHKSRSGCWMGREINFKSATEYFTMPEEIALQEALKRGSSDLKFILTRNDVSNELQAGFYRNDVTSIQKFSSFFRSEDDLVRVLRAEFNTDADTSLQARAQVAAVICAWRETQTRQKRQVEVEAEMETREWTKPIPTGDYINMRNAYMKVHGRLEDKVTPSKEYLEKKLQELENGEFRAETMAEVVSKDEVDPDVMIPVFDAKGSLSVRKGASTIPLPTGPEQLRRRLSVMVNAILMLAIKHPNREEIQDVTRDLFERYKDYVLGDYVWGLSSTDLHGNQVQTPPWALVLSYEQAIRKRAYALMVTDHLQFGKALEQAWKCPTTKERHFITPLALYSKRSYPQQNWGEWNPKGKGKNGKSSSAKGKSKGKGSGVTPDGTKICFRFNQGKCSYQKCKFSHVCNRGFKKGHNALNCKEEKSPPDTLKWSTYKCGRSWASHKKKSNSLSRLTWAERKRALWGNTMADFTFKGFELQAKQQGIAIFENPEDLGAMRSGENYGVRWDIDKRVWSQNGFWTELRSETLDLILQHLGDDKKLDRACFEMAVKGEQGCDIICDEVLKDSIRKLWVRKLQQHGSTQEDLEFKAPGQPFYLRLLKELLAFSGDVDREFLMQGERGFPVGVDIPLPRTPHVFEEQTTWKLEDDPHMQEEVWRSNYQSVEAHQSFVRQQFEEECNEGLMERLTLEEAKQKFGGRLAISSLAVLVEENHQGKRRVIHDATHGTKVNNRIRCRDKVRSPSAREKQYLLAYFQMLRASVFSLVGDISKAHRRFLHAPEERGLLACRVSDEDPYIYVNNVGTFGLACASYWWSRIAGSGVRLVHELLGPQMPIELLIFADDVEAIAASPSGRRGITLAFLFLSCLGFPFKWAKQRGGLRVEWIGLYTDYTTYKLGLSPRRADWMCNWVLKLAKEGNTTAKFFEQGLGRLGFAALALHWEKPFLGPLYSWAAATRNKRGQLKLPAMLRAILLFLARRFKEGGQLQEPPPLKVEGEVEEELLFFTDAKATEDGAWIGGYQQDKHGKILAWFSEEITADWAGWLKLRKDPKRLIASLELLATLVAVKLWMPYFPKGSKAKCWIRGKTDNLGNSYAVAKWMSTKFPLTVLVMELSEPGLDDPNFSTKALQNAQKRSWQDQLNYERKCAYRKWISIVSSNPMAFEVARQQILSGPMEFAKGGLAESIGDSLGNKSSSTLHSRAGPLLRFLKFCADRDLRAFPLEEYRVYDYVKSVADTAPSYPRSFMLSISFATHVLGLLGGLEVCSSKRIDGAVKLHYEKRAKVRQRPPLTADQVRTLERVVTSSNKSVYDRVMAGYFLMLLYGRLRFSDGQRITGMRLELVHVDSKPVGFLECAAEHTKTSISLERKVRYLPIAIPVQCLTEPAWLPVWDKLRAEQGLMASGKSGGNFPVMPSPAVGGGWSQAQLNVTPAGVAESFEEYRDCLGIIADQLISLCWCTHVSGMFAREAGALQDAGDDIDSSSCGSEDEDDRDVYEEEQAIEQAFNAEGLNTMGTFAFACNYAPGSADERPLTTLATNILGAAPSTKEMACIRRLFSEAYSTIAADIRSKVEASDEAAVKKLAPAERSQRLYEQQQRYQRQFRAWRGLALDQANIMCYKKHERLAEKLINARMEEAPSGCARLTLKQVELADKKFWTLMAEKTREGIKAGAAGRPCDVHFDACFDSPEFLNLLQHRLAPAASSHSPTKPKSDEPRPKKPRPDPASQKGGSKGTFMRLPSELLSLGCVILQYHFTAKNSAIGVLALVCELLQLTGVTSAAYIWVSSFSEGADWAERDDLDLFAEHGWDSNEAAGACAAGSQQGLEDSGQGSQLGHEFSPAELARKRRAADMELEKGAGPDKNLFFNMLKLQRTGVPQMPWTKGLVADVFKKGPCKLPMPWLSMPLVGKQESLQGLVPSSEPPERMATRTPFHQRRLLSVRLAQTDDQLRAKALRRLRGLILAVPSHTQLGRALLDTAGQLTGEDMISCVFADAFRSRATATLVKRSLDYYKLALWMRQCLGLQPMQLTESVVYQYLSFLRETGAAPTLADATVKAIWFMHSTATIADFNPKVFTSRITGVCRDMYLRKRILRQAPPFPADVVRALEVYALQAESKIDSMFTNFILFCIFSSCRIGDAAKIREVEFSRCHDIFLVEAATSEAKNTNTMERRRMLLPFTAIGWGLHLNPWCIKWEMQLKALQPETIMPAYSEVSGQFLKRRITTAEANFWLREVLVRSGLAPAQAAKYSTHSCKATIPTWAGKFGGFSMDERRMLTHHMDASAVMPLSYSRDNLTALHSRVFRMLTAIRNFEFDPDSSNAARIYQDNKHLLDEPAQPPQQPGDWAESESDVSDEESFSEGCRFVDAQPVPADSVTGQKLLHKDSLVVHVKRDNKTLWCGRKMSPNYRNWQEGDPDFAQLVICQQCDKAQPCKVSLSFLCARNFHCIKFEAALARIERTSEDKPRTMPLAERMARIERQKGDLVGVTWTAELEPSHKLVDKIVAMQDDGALLFIPPHACVSRVQEIHQEKHEVALTFDSAGNIRMGKKAEELKCDTNGDLNLRNAWTRRNLAYDQAGLASFVVLEKWTTKLMLSKLKEPPSGYRYITTQQICECDKEMWLQLSQLSRGKLQPTAPDVRPLDDLIERLTTSPEILCFLTPLQGGKRDAGDHTDAAGPKKPKPGPSAPAAPSKPTPKAAEQTTGCQVFAVDHQANRFTPKVPTFTIDLSLEDEVTVANQMLEFVKPDAVHFGLMCGTCSRAREHQVSKELQRQGAPTPRPLRDESNLFGRPGLSPADKFKVDKANTIYRHALTLLVTCYMLQCIVSIENPARSWLWPLLAPLVKQTANEGFINWYFSLEATMFDACMHGSLRNKSTTILGTPGVFNSLAVRCDRSHSHEPWSAKKLEDHRWIFDTAAEAEYPAVLARRLAACILQKLEAGPTFLNLKQLRLDSLQAQGRQHRALQQLVPDFEAFLWRSPSIPLAKNEKPLPPKTAGEELEVADEDPAHEGAVKVGVWMEPEAHIARALQLWHPMDSTIVLPDSLMKALFAMVTKEPAAIARERLEMLKLYRDRAANLQAAEADLHKKLPAHVQGVVKGKRLLLFEERLRANSFSDLQVMHDFLEGVDLVGEEPMSALYKEKLQPATMTVEQLNMSAPLHRKLVIGRPLADHEKEHADRLVELSQEEVEESFLRGPFFSEDEVSAELGTQNWTLTKRFLLVQGDDGKERIIDDYRRSHVNAAFASRSYLELQDVDVLAALITLLMHLLKGGHDVSLPLSDGTVLKGKLSRAAMSGEAILGRCFDLSKAYKQLAVSTASLRYSVLGARNSSGRWFYYIGQSLPFGSTASVYSFNKMARALQFLLWEDFGVVTTNFYDDYPTLEFAGAAENTTQVVSGFFQLLGWRHAVTGKKAKPFASTFAALGVEYNLANLHSSFFTVGNKPERLQRIGRLIQQVAQEKAVTSSTAASLHGLLNFASGFALGKALQPAAQGFSSLAMGANLPPRVLADLCQHALTVLRSLQPRKVATSDEPHPIIIYTDGAFGEDLADWGAIVLDTATNTRECFAGRVPAFLLEAWRGLVGERQAEQACRRWNLKLGGDISLPSELYTSIIDGDFSQCNADDALPPPSANARLQSGEQPSKKARSSESHVDARRKKSMPSQVFADMDASPKGVHSFSPMEKQMIFIELCAGSAVLSAAAQKHGYRVMPVDFKRNRHRPRCKIVSLDLSEDHAWDVLQYVIETCDVVAVHLAPPCGTCSKARGIPMPDGSPGPQPVRSQEFPLGLPDISELDKLKVDAANRLYERMGKFVKFLDERGIAWVIENPTNSLLWELEYFAYAVEHGTFAHCHACAFVGARPKKTSFLSNKSSISLMQRFCEDVEPHVHEPWGYNPEQGFATAMEAQYPNGMCEQLVRVFDEICLEKGVRVQPADYKPPRVDKEPRGRATPQLIPEYEKVCSVLLDALPSTDAKRCLCEPCKHVPAGSRLLRTEKKGEKLLCVFGIFHSCETFVALAKTLWHPFDTVKAVLGAKRLLLMERVAKSINWPDTTLFQEMAQGFRLVGQATKSNVFQSGIKAASMSEEQLKKDAKFLKPALLGKIRASRGDAHSKELYELTESEALDKGWLSGPYTALEMDERFSGRWLPVRRFAVIQKEKLRPIDDLKENRVNETFSMCDASSVTLPFGASASVHNFLRVSAFLQAAGCALGLLWTSYFDDFPMVSHAMHTTSTLACAKGLMSLFGFVYSEEKLAPFDYTAEILGVVVDLSKASQRKISISNKPSRVEELNLALGDILKSGVVVPNQLPSVLGKLQYADSHVWGRAGKLALADLRELGNTAPTAVRLGGTQIKAFEILQERLCGGKPKSFIADDMEKPVLLFTDGALEYDTGEPHATIGAVCLFPDGSSEVFGSEVPSAVLDVWRQGGKSHVIGLVELYACVVALRHWKKRVSSRRVIMFVDNWPALDVLAKGTSLQEDWRKLLLLLEDPAEDTFLLWVARVPSSSNVADFPSRGSVLELAFLRKKTLMPFKSGDSLSAGEQSVSASASDAAPSERAEGSIASVGNLFGSPGSGLPLQFGHFSDERHEDVAQQLSKHDDTGTMDATISKQQFDNFLGHAFLRVAQAHEIQLPWEKGIFKQIFGEDHQPPSLTLPWFPRMVMPEESPEATVQELASAATRPFGDDSSVYARAISCISDSDFKSQQSKLRLSACNKWLSILMVCLQESDVGRNIAALGNLDDHRAEALEIWEAVIGVRSYHTAICRANAVLRFLRVTLEVTPKEQMPFSEELVWRYFHHLKTSGGATSAASMLSAVRYAKFVMGFECMDAILNSKRLKGYSDIMFASKRKLQHAQILTVQQVKSLHQVLEDPNADNFDRAAAGFMLTAVYGRCRVSDLSFLDSIQHDHNHQDGFVELFTTVHKTGRSAAKKATLLPILCPAFGVTDTNWAALAIQVFEQIGLTFNGAVNGPLLCPPSHEGPYLCKRFVTSGEVGKLLRGLIGLDIEVPDFNVAHVSSHSLKSTGLSWAARYGMTWPDRAVLGKHQSLTSETVAVYSRDLAIGPVSRFAEVVKAIHQGAFRPDAERSCFFPFPPEPPSSFVDKATPFGADSLASAGAALDEDCKDEINEGLVQQNEVIDITSDSESSASESGDSCIASEDSEAVEVSPKRSRPRLEHVVHQDASWVAHKKSGLLHFCWTEPSGGDPDRKMTACGRTVSKNLLPWIPPQTGMQFALSATVGRIRKGAAGPSVVS</sequence>
<evidence type="ECO:0000256" key="1">
    <source>
        <dbReference type="PROSITE-ProRule" id="PRU00723"/>
    </source>
</evidence>
<dbReference type="GO" id="GO:0008270">
    <property type="term" value="F:zinc ion binding"/>
    <property type="evidence" value="ECO:0007669"/>
    <property type="project" value="UniProtKB-KW"/>
</dbReference>
<feature type="region of interest" description="Disordered" evidence="2">
    <location>
        <begin position="5397"/>
        <end position="5439"/>
    </location>
</feature>
<dbReference type="Proteomes" id="UP001152797">
    <property type="component" value="Unassembled WGS sequence"/>
</dbReference>
<feature type="region of interest" description="Disordered" evidence="2">
    <location>
        <begin position="3596"/>
        <end position="3616"/>
    </location>
</feature>
<feature type="region of interest" description="Disordered" evidence="2">
    <location>
        <begin position="2140"/>
        <end position="2168"/>
    </location>
</feature>
<protein>
    <submittedName>
        <fullName evidence="5">Nodulation protein NolNO</fullName>
    </submittedName>
</protein>
<feature type="region of interest" description="Disordered" evidence="2">
    <location>
        <begin position="6906"/>
        <end position="6930"/>
    </location>
</feature>
<dbReference type="SUPFAM" id="SSF56672">
    <property type="entry name" value="DNA/RNA polymerases"/>
    <property type="match status" value="1"/>
</dbReference>
<evidence type="ECO:0000313" key="6">
    <source>
        <dbReference type="Proteomes" id="UP001152797"/>
    </source>
</evidence>
<gene>
    <name evidence="4" type="ORF">C1SCF055_LOCUS26148</name>
</gene>
<dbReference type="EMBL" id="CAMXCT030002713">
    <property type="protein sequence ID" value="CAL4787304.1"/>
    <property type="molecule type" value="Genomic_DNA"/>
</dbReference>
<organism evidence="4">
    <name type="scientific">Cladocopium goreaui</name>
    <dbReference type="NCBI Taxonomy" id="2562237"/>
    <lineage>
        <taxon>Eukaryota</taxon>
        <taxon>Sar</taxon>
        <taxon>Alveolata</taxon>
        <taxon>Dinophyceae</taxon>
        <taxon>Suessiales</taxon>
        <taxon>Symbiodiniaceae</taxon>
        <taxon>Cladocopium</taxon>
    </lineage>
</organism>
<feature type="compositionally biased region" description="Low complexity" evidence="2">
    <location>
        <begin position="6906"/>
        <end position="6924"/>
    </location>
</feature>
<feature type="compositionally biased region" description="Polar residues" evidence="2">
    <location>
        <begin position="3602"/>
        <end position="3614"/>
    </location>
</feature>
<keyword evidence="1" id="KW-0479">Metal-binding</keyword>
<feature type="domain" description="C3H1-type" evidence="3">
    <location>
        <begin position="2170"/>
        <end position="2196"/>
    </location>
</feature>
<keyword evidence="1" id="KW-0862">Zinc</keyword>
<dbReference type="EMBL" id="CAMXCT020002713">
    <property type="protein sequence ID" value="CAL1153367.1"/>
    <property type="molecule type" value="Genomic_DNA"/>
</dbReference>
<evidence type="ECO:0000313" key="4">
    <source>
        <dbReference type="EMBL" id="CAI3999992.1"/>
    </source>
</evidence>
<name>A0A9P1CWQ2_9DINO</name>
<dbReference type="PROSITE" id="PS50103">
    <property type="entry name" value="ZF_C3H1"/>
    <property type="match status" value="1"/>
</dbReference>
<feature type="compositionally biased region" description="Pro residues" evidence="2">
    <location>
        <begin position="4460"/>
        <end position="4471"/>
    </location>
</feature>
<evidence type="ECO:0000259" key="3">
    <source>
        <dbReference type="PROSITE" id="PS50103"/>
    </source>
</evidence>
<proteinExistence type="predicted"/>
<dbReference type="PANTHER" id="PTHR33050">
    <property type="entry name" value="REVERSE TRANSCRIPTASE DOMAIN-CONTAINING PROTEIN"/>
    <property type="match status" value="1"/>
</dbReference>
<dbReference type="EMBL" id="CAMXCT010002713">
    <property type="protein sequence ID" value="CAI3999992.1"/>
    <property type="molecule type" value="Genomic_DNA"/>
</dbReference>
<dbReference type="InterPro" id="IPR052055">
    <property type="entry name" value="Hepadnavirus_pol/RT"/>
</dbReference>
<reference evidence="5 6" key="2">
    <citation type="submission" date="2024-05" db="EMBL/GenBank/DDBJ databases">
        <authorList>
            <person name="Chen Y."/>
            <person name="Shah S."/>
            <person name="Dougan E. K."/>
            <person name="Thang M."/>
            <person name="Chan C."/>
        </authorList>
    </citation>
    <scope>NUCLEOTIDE SEQUENCE [LARGE SCALE GENOMIC DNA]</scope>
</reference>
<feature type="region of interest" description="Disordered" evidence="2">
    <location>
        <begin position="4111"/>
        <end position="4131"/>
    </location>
</feature>
<accession>A0A9P1CWQ2</accession>
<feature type="zinc finger region" description="C3H1-type" evidence="1">
    <location>
        <begin position="2170"/>
        <end position="2196"/>
    </location>
</feature>
<keyword evidence="6" id="KW-1185">Reference proteome</keyword>
<feature type="region of interest" description="Disordered" evidence="2">
    <location>
        <begin position="3482"/>
        <end position="3514"/>
    </location>
</feature>
<reference evidence="4" key="1">
    <citation type="submission" date="2022-10" db="EMBL/GenBank/DDBJ databases">
        <authorList>
            <person name="Chen Y."/>
            <person name="Dougan E. K."/>
            <person name="Chan C."/>
            <person name="Rhodes N."/>
            <person name="Thang M."/>
        </authorList>
    </citation>
    <scope>NUCLEOTIDE SEQUENCE</scope>
</reference>
<feature type="compositionally biased region" description="Basic and acidic residues" evidence="2">
    <location>
        <begin position="4442"/>
        <end position="4451"/>
    </location>
</feature>
<dbReference type="PANTHER" id="PTHR33050:SF7">
    <property type="entry name" value="RIBONUCLEASE H"/>
    <property type="match status" value="1"/>
</dbReference>
<feature type="region of interest" description="Disordered" evidence="2">
    <location>
        <begin position="4543"/>
        <end position="4567"/>
    </location>
</feature>
<feature type="compositionally biased region" description="Basic and acidic residues" evidence="2">
    <location>
        <begin position="3492"/>
        <end position="3504"/>
    </location>
</feature>
<evidence type="ECO:0000313" key="5">
    <source>
        <dbReference type="EMBL" id="CAL4787304.1"/>
    </source>
</evidence>
<dbReference type="InterPro" id="IPR043502">
    <property type="entry name" value="DNA/RNA_pol_sf"/>
</dbReference>
<comment type="caution">
    <text evidence="4">The sequence shown here is derived from an EMBL/GenBank/DDBJ whole genome shotgun (WGS) entry which is preliminary data.</text>
</comment>
<keyword evidence="1" id="KW-0863">Zinc-finger</keyword>
<evidence type="ECO:0000256" key="2">
    <source>
        <dbReference type="SAM" id="MobiDB-lite"/>
    </source>
</evidence>
<feature type="region of interest" description="Disordered" evidence="2">
    <location>
        <begin position="4439"/>
        <end position="4479"/>
    </location>
</feature>